<dbReference type="SMART" id="SM00360">
    <property type="entry name" value="RRM"/>
    <property type="match status" value="1"/>
</dbReference>
<dbReference type="GO" id="GO:0003723">
    <property type="term" value="F:RNA binding"/>
    <property type="evidence" value="ECO:0007669"/>
    <property type="project" value="UniProtKB-UniRule"/>
</dbReference>
<dbReference type="InParanoid" id="E0VLT4"/>
<dbReference type="InterPro" id="IPR012677">
    <property type="entry name" value="Nucleotide-bd_a/b_plait_sf"/>
</dbReference>
<dbReference type="OrthoDB" id="193499at2759"/>
<reference evidence="5" key="2">
    <citation type="submission" date="2007-04" db="EMBL/GenBank/DDBJ databases">
        <title>The genome of the human body louse.</title>
        <authorList>
            <consortium name="The Human Body Louse Genome Consortium"/>
            <person name="Kirkness E."/>
            <person name="Walenz B."/>
            <person name="Hass B."/>
            <person name="Bruggner R."/>
            <person name="Strausberg R."/>
        </authorList>
    </citation>
    <scope>NUCLEOTIDE SEQUENCE</scope>
    <source>
        <strain evidence="5">USDA</strain>
    </source>
</reference>
<dbReference type="EMBL" id="DS235281">
    <property type="protein sequence ID" value="EEB14340.1"/>
    <property type="molecule type" value="Genomic_DNA"/>
</dbReference>
<protein>
    <submittedName>
        <fullName evidence="5 6">Peptidyl-prolyl cis-trans isomerase E, putative</fullName>
    </submittedName>
</protein>
<dbReference type="GO" id="GO:0016853">
    <property type="term" value="F:isomerase activity"/>
    <property type="evidence" value="ECO:0007669"/>
    <property type="project" value="UniProtKB-KW"/>
</dbReference>
<name>E0VLT4_PEDHC</name>
<evidence type="ECO:0000256" key="1">
    <source>
        <dbReference type="ARBA" id="ARBA00022884"/>
    </source>
</evidence>
<sequence length="158" mass="17857">MTTNQKRTIYAGGLAEEVDENVLNAAFIPFGDIIDIQIPLDYETEKHRGFAFIEFESAEDAAAAIDNMNDSELFGRTIRVNLAKPQKIKEGSTKPVWSEDSWLQEHAGKTLNNEPENFESGDEDDKNNHVNKEDNDDTVKKKKDNDITESTPKKLKKV</sequence>
<dbReference type="STRING" id="121224.E0VLT4"/>
<feature type="compositionally biased region" description="Acidic residues" evidence="3">
    <location>
        <begin position="116"/>
        <end position="125"/>
    </location>
</feature>
<dbReference type="KEGG" id="phu:Phum_PHUM293600"/>
<keyword evidence="7" id="KW-1185">Reference proteome</keyword>
<evidence type="ECO:0000256" key="2">
    <source>
        <dbReference type="PROSITE-ProRule" id="PRU00176"/>
    </source>
</evidence>
<dbReference type="OMA" id="YKPVWID"/>
<reference evidence="6" key="3">
    <citation type="submission" date="2021-02" db="UniProtKB">
        <authorList>
            <consortium name="EnsemblMetazoa"/>
        </authorList>
    </citation>
    <scope>IDENTIFICATION</scope>
    <source>
        <strain evidence="6">USDA</strain>
    </source>
</reference>
<proteinExistence type="predicted"/>
<evidence type="ECO:0000259" key="4">
    <source>
        <dbReference type="PROSITE" id="PS50102"/>
    </source>
</evidence>
<feature type="domain" description="RRM" evidence="4">
    <location>
        <begin position="7"/>
        <end position="85"/>
    </location>
</feature>
<dbReference type="CDD" id="cd12347">
    <property type="entry name" value="RRM_PPIE"/>
    <property type="match status" value="1"/>
</dbReference>
<dbReference type="VEuPathDB" id="VectorBase:PHUM293600"/>
<dbReference type="InterPro" id="IPR000504">
    <property type="entry name" value="RRM_dom"/>
</dbReference>
<dbReference type="GeneID" id="8229711"/>
<evidence type="ECO:0000313" key="6">
    <source>
        <dbReference type="EnsemblMetazoa" id="PHUM293600-PA"/>
    </source>
</evidence>
<dbReference type="SUPFAM" id="SSF54928">
    <property type="entry name" value="RNA-binding domain, RBD"/>
    <property type="match status" value="1"/>
</dbReference>
<dbReference type="PROSITE" id="PS50102">
    <property type="entry name" value="RRM"/>
    <property type="match status" value="1"/>
</dbReference>
<dbReference type="EMBL" id="AAZO01003401">
    <property type="status" value="NOT_ANNOTATED_CDS"/>
    <property type="molecule type" value="Genomic_DNA"/>
</dbReference>
<evidence type="ECO:0000256" key="3">
    <source>
        <dbReference type="SAM" id="MobiDB-lite"/>
    </source>
</evidence>
<accession>E0VLT4</accession>
<keyword evidence="1 2" id="KW-0694">RNA-binding</keyword>
<evidence type="ECO:0000313" key="7">
    <source>
        <dbReference type="Proteomes" id="UP000009046"/>
    </source>
</evidence>
<reference evidence="5" key="1">
    <citation type="submission" date="2007-04" db="EMBL/GenBank/DDBJ databases">
        <title>Annotation of Pediculus humanus corporis strain USDA.</title>
        <authorList>
            <person name="Kirkness E."/>
            <person name="Hannick L."/>
            <person name="Hass B."/>
            <person name="Bruggner R."/>
            <person name="Lawson D."/>
            <person name="Bidwell S."/>
            <person name="Joardar V."/>
            <person name="Caler E."/>
            <person name="Walenz B."/>
            <person name="Inman J."/>
            <person name="Schobel S."/>
            <person name="Galinsky K."/>
            <person name="Amedeo P."/>
            <person name="Strausberg R."/>
        </authorList>
    </citation>
    <scope>NUCLEOTIDE SEQUENCE</scope>
    <source>
        <strain evidence="5">USDA</strain>
    </source>
</reference>
<dbReference type="eggNOG" id="KOG0111">
    <property type="taxonomic scope" value="Eukaryota"/>
</dbReference>
<gene>
    <name evidence="6" type="primary">8229711</name>
    <name evidence="5" type="ORF">Phum_PHUM293600</name>
</gene>
<dbReference type="AlphaFoldDB" id="E0VLT4"/>
<dbReference type="InterPro" id="IPR035979">
    <property type="entry name" value="RBD_domain_sf"/>
</dbReference>
<dbReference type="PANTHER" id="PTHR48037">
    <property type="entry name" value="ATPASE E1"/>
    <property type="match status" value="1"/>
</dbReference>
<feature type="region of interest" description="Disordered" evidence="3">
    <location>
        <begin position="88"/>
        <end position="158"/>
    </location>
</feature>
<organism>
    <name type="scientific">Pediculus humanus subsp. corporis</name>
    <name type="common">Body louse</name>
    <dbReference type="NCBI Taxonomy" id="121224"/>
    <lineage>
        <taxon>Eukaryota</taxon>
        <taxon>Metazoa</taxon>
        <taxon>Ecdysozoa</taxon>
        <taxon>Arthropoda</taxon>
        <taxon>Hexapoda</taxon>
        <taxon>Insecta</taxon>
        <taxon>Pterygota</taxon>
        <taxon>Neoptera</taxon>
        <taxon>Paraneoptera</taxon>
        <taxon>Psocodea</taxon>
        <taxon>Troctomorpha</taxon>
        <taxon>Phthiraptera</taxon>
        <taxon>Anoplura</taxon>
        <taxon>Pediculidae</taxon>
        <taxon>Pediculus</taxon>
    </lineage>
</organism>
<dbReference type="InterPro" id="IPR034168">
    <property type="entry name" value="PPIE_RRM"/>
</dbReference>
<dbReference type="PANTHER" id="PTHR48037:SF1">
    <property type="entry name" value="RRM DOMAIN-CONTAINING PROTEIN"/>
    <property type="match status" value="1"/>
</dbReference>
<dbReference type="Pfam" id="PF00076">
    <property type="entry name" value="RRM_1"/>
    <property type="match status" value="1"/>
</dbReference>
<dbReference type="HOGENOM" id="CLU_012062_27_1_1"/>
<feature type="compositionally biased region" description="Basic and acidic residues" evidence="3">
    <location>
        <begin position="126"/>
        <end position="146"/>
    </location>
</feature>
<dbReference type="Gene3D" id="3.30.70.330">
    <property type="match status" value="1"/>
</dbReference>
<keyword evidence="5" id="KW-0413">Isomerase</keyword>
<dbReference type="EnsemblMetazoa" id="PHUM293600-RA">
    <property type="protein sequence ID" value="PHUM293600-PA"/>
    <property type="gene ID" value="PHUM293600"/>
</dbReference>
<dbReference type="Proteomes" id="UP000009046">
    <property type="component" value="Unassembled WGS sequence"/>
</dbReference>
<dbReference type="CTD" id="8229711"/>
<dbReference type="RefSeq" id="XP_002427078.1">
    <property type="nucleotide sequence ID" value="XM_002427033.1"/>
</dbReference>
<dbReference type="FunFam" id="3.30.70.330:FF:000321">
    <property type="entry name" value="Peptidyl-prolyl cis-trans isomerase E"/>
    <property type="match status" value="1"/>
</dbReference>
<evidence type="ECO:0000313" key="5">
    <source>
        <dbReference type="EMBL" id="EEB14340.1"/>
    </source>
</evidence>